<dbReference type="AlphaFoldDB" id="A0A7W6E9M2"/>
<dbReference type="GO" id="GO:0005886">
    <property type="term" value="C:plasma membrane"/>
    <property type="evidence" value="ECO:0007669"/>
    <property type="project" value="UniProtKB-SubCell"/>
</dbReference>
<keyword evidence="4" id="KW-1003">Cell membrane</keyword>
<dbReference type="InterPro" id="IPR017871">
    <property type="entry name" value="ABC_transporter-like_CS"/>
</dbReference>
<dbReference type="InterPro" id="IPR027417">
    <property type="entry name" value="P-loop_NTPase"/>
</dbReference>
<comment type="similarity">
    <text evidence="2">Belongs to the ABC transporter superfamily.</text>
</comment>
<feature type="domain" description="ABC transporter" evidence="11">
    <location>
        <begin position="270"/>
        <end position="512"/>
    </location>
</feature>
<dbReference type="GO" id="GO:0005524">
    <property type="term" value="F:ATP binding"/>
    <property type="evidence" value="ECO:0007669"/>
    <property type="project" value="UniProtKB-KW"/>
</dbReference>
<dbReference type="PANTHER" id="PTHR43790:SF3">
    <property type="entry name" value="D-ALLOSE IMPORT ATP-BINDING PROTEIN ALSA-RELATED"/>
    <property type="match status" value="1"/>
</dbReference>
<evidence type="ECO:0000256" key="6">
    <source>
        <dbReference type="ARBA" id="ARBA00022737"/>
    </source>
</evidence>
<evidence type="ECO:0000313" key="13">
    <source>
        <dbReference type="Proteomes" id="UP000542776"/>
    </source>
</evidence>
<dbReference type="PANTHER" id="PTHR43790">
    <property type="entry name" value="CARBOHYDRATE TRANSPORT ATP-BINDING PROTEIN MG119-RELATED"/>
    <property type="match status" value="1"/>
</dbReference>
<evidence type="ECO:0000313" key="12">
    <source>
        <dbReference type="EMBL" id="MBB3996834.1"/>
    </source>
</evidence>
<gene>
    <name evidence="12" type="ORF">GGR04_000655</name>
</gene>
<dbReference type="EMBL" id="JACIEK010000001">
    <property type="protein sequence ID" value="MBB3996834.1"/>
    <property type="molecule type" value="Genomic_DNA"/>
</dbReference>
<name>A0A7W6E9M2_9HYPH</name>
<evidence type="ECO:0000256" key="8">
    <source>
        <dbReference type="ARBA" id="ARBA00022840"/>
    </source>
</evidence>
<evidence type="ECO:0000256" key="7">
    <source>
        <dbReference type="ARBA" id="ARBA00022741"/>
    </source>
</evidence>
<dbReference type="GO" id="GO:0016887">
    <property type="term" value="F:ATP hydrolysis activity"/>
    <property type="evidence" value="ECO:0007669"/>
    <property type="project" value="InterPro"/>
</dbReference>
<dbReference type="CDD" id="cd03216">
    <property type="entry name" value="ABC_Carb_Monos_I"/>
    <property type="match status" value="1"/>
</dbReference>
<keyword evidence="13" id="KW-1185">Reference proteome</keyword>
<feature type="domain" description="ABC transporter" evidence="11">
    <location>
        <begin position="22"/>
        <end position="257"/>
    </location>
</feature>
<protein>
    <submittedName>
        <fullName evidence="12">Ribose transport system ATP-binding protein</fullName>
    </submittedName>
</protein>
<evidence type="ECO:0000256" key="1">
    <source>
        <dbReference type="ARBA" id="ARBA00004202"/>
    </source>
</evidence>
<evidence type="ECO:0000259" key="11">
    <source>
        <dbReference type="PROSITE" id="PS50893"/>
    </source>
</evidence>
<dbReference type="InterPro" id="IPR003439">
    <property type="entry name" value="ABC_transporter-like_ATP-bd"/>
</dbReference>
<sequence>MIAAHGTDAGTSRPIAEPSAVLRAAGIGKSFGPVEVLRDVSFDLRPGEVHALIGENGAGKSTLMKILAGHLPPTRGAVEVDGVPLRFASPREAEARGIVLVHQEILLAPDLTVAANIHLGREISRGLVLDDRAMNEAARAALERLGVDIDPRTVVDRLSIAQRQLVQIARALAVPHRAVIFDEPTASLTPHETEALLRIIDEIRARGVGVLYISHRLPEVKVLADRVTVLRDGALVATHPAASLAPADMARLMVGRDVAKLYPDREAPSTDGAPVLEVADARVPGHVHAASFRLRSGEILGFAGLVGAGRTELFEGILGLRPATATVRLRGQPVRWRDARDSMAAGIVYLSEDRKGKGLLLGQSLRTNLTLAALGRFTRGPLLSPAREDAALERAIADYDIRTGRRDLLAGQLSGGNQQKLLLAKMMLLDPSIVVIDEPTRGIDIGTKEQIYRLIADLAASGRSVVVISSEMPELIGLCDRILVMREGRIAGEVSGADMNERAIVMLATGASDEEAALAVESA</sequence>
<dbReference type="SUPFAM" id="SSF52540">
    <property type="entry name" value="P-loop containing nucleoside triphosphate hydrolases"/>
    <property type="match status" value="2"/>
</dbReference>
<keyword evidence="3" id="KW-0813">Transport</keyword>
<organism evidence="12 13">
    <name type="scientific">Aureimonas pseudogalii</name>
    <dbReference type="NCBI Taxonomy" id="1744844"/>
    <lineage>
        <taxon>Bacteria</taxon>
        <taxon>Pseudomonadati</taxon>
        <taxon>Pseudomonadota</taxon>
        <taxon>Alphaproteobacteria</taxon>
        <taxon>Hyphomicrobiales</taxon>
        <taxon>Aurantimonadaceae</taxon>
        <taxon>Aureimonas</taxon>
    </lineage>
</organism>
<dbReference type="Proteomes" id="UP000542776">
    <property type="component" value="Unassembled WGS sequence"/>
</dbReference>
<comment type="caution">
    <text evidence="12">The sequence shown here is derived from an EMBL/GenBank/DDBJ whole genome shotgun (WGS) entry which is preliminary data.</text>
</comment>
<reference evidence="12 13" key="1">
    <citation type="submission" date="2020-08" db="EMBL/GenBank/DDBJ databases">
        <title>Genomic Encyclopedia of Type Strains, Phase IV (KMG-IV): sequencing the most valuable type-strain genomes for metagenomic binning, comparative biology and taxonomic classification.</title>
        <authorList>
            <person name="Goeker M."/>
        </authorList>
    </citation>
    <scope>NUCLEOTIDE SEQUENCE [LARGE SCALE GENOMIC DNA]</scope>
    <source>
        <strain evidence="12 13">DSM 102238</strain>
    </source>
</reference>
<comment type="subcellular location">
    <subcellularLocation>
        <location evidence="1">Cell membrane</location>
        <topology evidence="1">Peripheral membrane protein</topology>
    </subcellularLocation>
</comment>
<keyword evidence="7" id="KW-0547">Nucleotide-binding</keyword>
<evidence type="ECO:0000256" key="9">
    <source>
        <dbReference type="ARBA" id="ARBA00022967"/>
    </source>
</evidence>
<dbReference type="PROSITE" id="PS00211">
    <property type="entry name" value="ABC_TRANSPORTER_1"/>
    <property type="match status" value="1"/>
</dbReference>
<dbReference type="InterPro" id="IPR050107">
    <property type="entry name" value="ABC_carbohydrate_import_ATPase"/>
</dbReference>
<evidence type="ECO:0000256" key="10">
    <source>
        <dbReference type="ARBA" id="ARBA00023136"/>
    </source>
</evidence>
<keyword evidence="5" id="KW-0762">Sugar transport</keyword>
<proteinExistence type="inferred from homology"/>
<dbReference type="PROSITE" id="PS50893">
    <property type="entry name" value="ABC_TRANSPORTER_2"/>
    <property type="match status" value="2"/>
</dbReference>
<dbReference type="Gene3D" id="3.40.50.300">
    <property type="entry name" value="P-loop containing nucleotide triphosphate hydrolases"/>
    <property type="match status" value="2"/>
</dbReference>
<accession>A0A7W6E9M2</accession>
<evidence type="ECO:0000256" key="2">
    <source>
        <dbReference type="ARBA" id="ARBA00005417"/>
    </source>
</evidence>
<dbReference type="Pfam" id="PF00005">
    <property type="entry name" value="ABC_tran"/>
    <property type="match status" value="2"/>
</dbReference>
<dbReference type="FunFam" id="3.40.50.300:FF:000127">
    <property type="entry name" value="Ribose import ATP-binding protein RbsA"/>
    <property type="match status" value="1"/>
</dbReference>
<keyword evidence="6" id="KW-0677">Repeat</keyword>
<keyword evidence="10" id="KW-0472">Membrane</keyword>
<evidence type="ECO:0000256" key="4">
    <source>
        <dbReference type="ARBA" id="ARBA00022475"/>
    </source>
</evidence>
<dbReference type="SMART" id="SM00382">
    <property type="entry name" value="AAA"/>
    <property type="match status" value="2"/>
</dbReference>
<dbReference type="RefSeq" id="WP_246392653.1">
    <property type="nucleotide sequence ID" value="NZ_JACIEK010000001.1"/>
</dbReference>
<evidence type="ECO:0000256" key="3">
    <source>
        <dbReference type="ARBA" id="ARBA00022448"/>
    </source>
</evidence>
<dbReference type="InterPro" id="IPR003593">
    <property type="entry name" value="AAA+_ATPase"/>
</dbReference>
<dbReference type="CDD" id="cd03215">
    <property type="entry name" value="ABC_Carb_Monos_II"/>
    <property type="match status" value="1"/>
</dbReference>
<evidence type="ECO:0000256" key="5">
    <source>
        <dbReference type="ARBA" id="ARBA00022597"/>
    </source>
</evidence>
<keyword evidence="9" id="KW-1278">Translocase</keyword>
<keyword evidence="8 12" id="KW-0067">ATP-binding</keyword>